<accession>A0A484MF90</accession>
<proteinExistence type="predicted"/>
<dbReference type="PANTHER" id="PTHR15827">
    <property type="entry name" value="CYCLIN-DEPENDENT KINASE 2-INTERACTING PROTEIN"/>
    <property type="match status" value="1"/>
</dbReference>
<dbReference type="EMBL" id="OOIL02003256">
    <property type="protein sequence ID" value="VFQ86666.1"/>
    <property type="molecule type" value="Genomic_DNA"/>
</dbReference>
<sequence length="298" mass="33866">MESKNEWMDTNIQSPLAKDPATPPSSQNLRQWRPAAQRNLKNQWLKLASLWKDWLSSSPTARSHAASLVNSYLSQRYMDGMEFGVLSEMPEIRKKACHKLFKQQVINKDQLLSSYKTLVGIVTQMVNTSRSMRCYRKGMSSSPIIQFACSPSVDNNHLNDTGGDGGGVPVFTFLPVSSFEQMAEELVRMLESEINLKRLLVMELFSISDKDNCMDWSEELYPGEFDDLFICGLYTNEPIFPSHTNCKSNSPANSSSDQAERNVLQVYLTTWLAEVKIDRLRIDEIFSIVGEEMHISLT</sequence>
<keyword evidence="3" id="KW-1185">Reference proteome</keyword>
<dbReference type="PANTHER" id="PTHR15827:SF2">
    <property type="entry name" value="CYCLIN-DEPENDENT KINASE 2-INTERACTING PROTEIN"/>
    <property type="match status" value="1"/>
</dbReference>
<dbReference type="AlphaFoldDB" id="A0A484MF90"/>
<name>A0A484MF90_9ASTE</name>
<organism evidence="2 3">
    <name type="scientific">Cuscuta campestris</name>
    <dbReference type="NCBI Taxonomy" id="132261"/>
    <lineage>
        <taxon>Eukaryota</taxon>
        <taxon>Viridiplantae</taxon>
        <taxon>Streptophyta</taxon>
        <taxon>Embryophyta</taxon>
        <taxon>Tracheophyta</taxon>
        <taxon>Spermatophyta</taxon>
        <taxon>Magnoliopsida</taxon>
        <taxon>eudicotyledons</taxon>
        <taxon>Gunneridae</taxon>
        <taxon>Pentapetalae</taxon>
        <taxon>asterids</taxon>
        <taxon>lamiids</taxon>
        <taxon>Solanales</taxon>
        <taxon>Convolvulaceae</taxon>
        <taxon>Cuscuteae</taxon>
        <taxon>Cuscuta</taxon>
        <taxon>Cuscuta subgen. Grammica</taxon>
        <taxon>Cuscuta sect. Cleistogrammica</taxon>
    </lineage>
</organism>
<dbReference type="Proteomes" id="UP000595140">
    <property type="component" value="Unassembled WGS sequence"/>
</dbReference>
<evidence type="ECO:0000256" key="1">
    <source>
        <dbReference type="SAM" id="MobiDB-lite"/>
    </source>
</evidence>
<evidence type="ECO:0000313" key="3">
    <source>
        <dbReference type="Proteomes" id="UP000595140"/>
    </source>
</evidence>
<feature type="region of interest" description="Disordered" evidence="1">
    <location>
        <begin position="1"/>
        <end position="28"/>
    </location>
</feature>
<reference evidence="2 3" key="1">
    <citation type="submission" date="2018-04" db="EMBL/GenBank/DDBJ databases">
        <authorList>
            <person name="Vogel A."/>
        </authorList>
    </citation>
    <scope>NUCLEOTIDE SEQUENCE [LARGE SCALE GENOMIC DNA]</scope>
</reference>
<protein>
    <submittedName>
        <fullName evidence="2">Uncharacterized protein</fullName>
    </submittedName>
</protein>
<dbReference type="OrthoDB" id="1913984at2759"/>
<gene>
    <name evidence="2" type="ORF">CCAM_LOCUS28442</name>
</gene>
<evidence type="ECO:0000313" key="2">
    <source>
        <dbReference type="EMBL" id="VFQ86666.1"/>
    </source>
</evidence>